<keyword evidence="9 12" id="KW-0560">Oxidoreductase</keyword>
<feature type="active site" description="Nucleophile" evidence="12">
    <location>
        <position position="131"/>
    </location>
</feature>
<feature type="binding site" evidence="12">
    <location>
        <begin position="47"/>
        <end position="48"/>
    </location>
    <ligand>
        <name>FMN</name>
        <dbReference type="ChEBI" id="CHEBI:58210"/>
    </ligand>
</feature>
<organism evidence="14 15">
    <name type="scientific">Natronincola peptidivorans</name>
    <dbReference type="NCBI Taxonomy" id="426128"/>
    <lineage>
        <taxon>Bacteria</taxon>
        <taxon>Bacillati</taxon>
        <taxon>Bacillota</taxon>
        <taxon>Clostridia</taxon>
        <taxon>Peptostreptococcales</taxon>
        <taxon>Natronincolaceae</taxon>
        <taxon>Natronincola</taxon>
    </lineage>
</organism>
<evidence type="ECO:0000256" key="8">
    <source>
        <dbReference type="ARBA" id="ARBA00022975"/>
    </source>
</evidence>
<dbReference type="Gene3D" id="3.20.20.70">
    <property type="entry name" value="Aldolase class I"/>
    <property type="match status" value="1"/>
</dbReference>
<name>A0A1I0BNC6_9FIRM</name>
<evidence type="ECO:0000256" key="6">
    <source>
        <dbReference type="ARBA" id="ARBA00022630"/>
    </source>
</evidence>
<feature type="binding site" evidence="12">
    <location>
        <position position="192"/>
    </location>
    <ligand>
        <name>FMN</name>
        <dbReference type="ChEBI" id="CHEBI:58210"/>
    </ligand>
</feature>
<keyword evidence="10" id="KW-0520">NAD</keyword>
<dbReference type="GO" id="GO:0005737">
    <property type="term" value="C:cytoplasm"/>
    <property type="evidence" value="ECO:0007669"/>
    <property type="project" value="UniProtKB-SubCell"/>
</dbReference>
<dbReference type="NCBIfam" id="NF005574">
    <property type="entry name" value="PRK07259.1"/>
    <property type="match status" value="1"/>
</dbReference>
<comment type="subcellular location">
    <subcellularLocation>
        <location evidence="2 12">Cytoplasm</location>
    </subcellularLocation>
</comment>
<dbReference type="InterPro" id="IPR012135">
    <property type="entry name" value="Dihydroorotate_DH_1_2"/>
</dbReference>
<dbReference type="PANTHER" id="PTHR48109:SF1">
    <property type="entry name" value="DIHYDROOROTATE DEHYDROGENASE (FUMARATE)"/>
    <property type="match status" value="1"/>
</dbReference>
<dbReference type="PANTHER" id="PTHR48109">
    <property type="entry name" value="DIHYDROOROTATE DEHYDROGENASE (QUINONE), MITOCHONDRIAL-RELATED"/>
    <property type="match status" value="1"/>
</dbReference>
<evidence type="ECO:0000256" key="5">
    <source>
        <dbReference type="ARBA" id="ARBA00022490"/>
    </source>
</evidence>
<comment type="catalytic activity">
    <reaction evidence="11">
        <text>(S)-dihydroorotate + NAD(+) = orotate + NADH + H(+)</text>
        <dbReference type="Rhea" id="RHEA:13513"/>
        <dbReference type="ChEBI" id="CHEBI:15378"/>
        <dbReference type="ChEBI" id="CHEBI:30839"/>
        <dbReference type="ChEBI" id="CHEBI:30864"/>
        <dbReference type="ChEBI" id="CHEBI:57540"/>
        <dbReference type="ChEBI" id="CHEBI:57945"/>
        <dbReference type="EC" id="1.3.1.14"/>
    </reaction>
</comment>
<dbReference type="UniPathway" id="UPA00070"/>
<dbReference type="PROSITE" id="PS00912">
    <property type="entry name" value="DHODEHASE_2"/>
    <property type="match status" value="1"/>
</dbReference>
<dbReference type="OrthoDB" id="9794954at2"/>
<dbReference type="InterPro" id="IPR013785">
    <property type="entry name" value="Aldolase_TIM"/>
</dbReference>
<dbReference type="InterPro" id="IPR049622">
    <property type="entry name" value="Dihydroorotate_DH_I"/>
</dbReference>
<protein>
    <recommendedName>
        <fullName evidence="12">Dihydroorotate dehydrogenase</fullName>
        <shortName evidence="12">DHOD</shortName>
        <shortName evidence="12">DHODase</shortName>
        <shortName evidence="12">DHOdehase</shortName>
        <ecNumber evidence="12">1.3.-.-</ecNumber>
    </recommendedName>
</protein>
<comment type="cofactor">
    <cofactor evidence="12">
        <name>FMN</name>
        <dbReference type="ChEBI" id="CHEBI:58210"/>
    </cofactor>
    <text evidence="12">Binds 1 FMN per subunit.</text>
</comment>
<feature type="binding site" evidence="12">
    <location>
        <begin position="266"/>
        <end position="267"/>
    </location>
    <ligand>
        <name>FMN</name>
        <dbReference type="ChEBI" id="CHEBI:58210"/>
    </ligand>
</feature>
<feature type="domain" description="Dihydroorotate dehydrogenase catalytic" evidence="13">
    <location>
        <begin position="6"/>
        <end position="287"/>
    </location>
</feature>
<evidence type="ECO:0000256" key="3">
    <source>
        <dbReference type="ARBA" id="ARBA00004715"/>
    </source>
</evidence>
<evidence type="ECO:0000256" key="2">
    <source>
        <dbReference type="ARBA" id="ARBA00004496"/>
    </source>
</evidence>
<dbReference type="InterPro" id="IPR005720">
    <property type="entry name" value="Dihydroorotate_DH_cat"/>
</dbReference>
<evidence type="ECO:0000256" key="10">
    <source>
        <dbReference type="ARBA" id="ARBA00023027"/>
    </source>
</evidence>
<feature type="binding site" evidence="12">
    <location>
        <begin position="244"/>
        <end position="245"/>
    </location>
    <ligand>
        <name>FMN</name>
        <dbReference type="ChEBI" id="CHEBI:58210"/>
    </ligand>
</feature>
<dbReference type="EMBL" id="FOHU01000004">
    <property type="protein sequence ID" value="SET08512.1"/>
    <property type="molecule type" value="Genomic_DNA"/>
</dbReference>
<sequence>MMRPSLKVNIGGIELENPIMTASGTFGSGKEYGDFVDLNRLGAVVVKGVSSVAWKGNPTPRVAETHGGMLNSVGLQNPGVEEFIKKDIPFLRGYDTKIIVNIAGKTVEEYCAVAERLSKEDVDMIELNISCPNVKEGGVSFGTNRDMAEYVTREVKKYTKQPLIVKLSPNVTDIVEIAKAAVDGGADALSLINTLTGMAIDIHKRKPILANVVGGLSGPAIKPVAVRMVYQVAQAVKVPIIGMGGIMTGEDAVEFMLAGATAVAVGTANFMNPTATTDILEGIEKYMSQYKIKDIKEIQGSLMI</sequence>
<feature type="binding site" evidence="12">
    <location>
        <position position="128"/>
    </location>
    <ligand>
        <name>FMN</name>
        <dbReference type="ChEBI" id="CHEBI:58210"/>
    </ligand>
</feature>
<dbReference type="PIRSF" id="PIRSF000164">
    <property type="entry name" value="DHO_oxidase"/>
    <property type="match status" value="1"/>
</dbReference>
<dbReference type="InterPro" id="IPR001295">
    <property type="entry name" value="Dihydroorotate_DH_CS"/>
</dbReference>
<evidence type="ECO:0000256" key="12">
    <source>
        <dbReference type="HAMAP-Rule" id="MF_00224"/>
    </source>
</evidence>
<feature type="binding site" evidence="12">
    <location>
        <position position="166"/>
    </location>
    <ligand>
        <name>FMN</name>
        <dbReference type="ChEBI" id="CHEBI:58210"/>
    </ligand>
</feature>
<dbReference type="CDD" id="cd04740">
    <property type="entry name" value="DHOD_1B_like"/>
    <property type="match status" value="1"/>
</dbReference>
<feature type="binding site" evidence="12">
    <location>
        <position position="23"/>
    </location>
    <ligand>
        <name>FMN</name>
        <dbReference type="ChEBI" id="CHEBI:58210"/>
    </ligand>
</feature>
<dbReference type="InterPro" id="IPR024920">
    <property type="entry name" value="Dihydroorotate_DH_1"/>
</dbReference>
<feature type="binding site" evidence="12">
    <location>
        <position position="101"/>
    </location>
    <ligand>
        <name>FMN</name>
        <dbReference type="ChEBI" id="CHEBI:58210"/>
    </ligand>
</feature>
<comment type="similarity">
    <text evidence="4 12">Belongs to the dihydroorotate dehydrogenase family. Type 1 subfamily.</text>
</comment>
<evidence type="ECO:0000256" key="4">
    <source>
        <dbReference type="ARBA" id="ARBA00008008"/>
    </source>
</evidence>
<comment type="function">
    <text evidence="1">Catalyzes the conversion of dihydroorotate to orotate with NAD(+) as electron acceptor.</text>
</comment>
<dbReference type="SUPFAM" id="SSF51395">
    <property type="entry name" value="FMN-linked oxidoreductases"/>
    <property type="match status" value="1"/>
</dbReference>
<keyword evidence="15" id="KW-1185">Reference proteome</keyword>
<dbReference type="Proteomes" id="UP000199568">
    <property type="component" value="Unassembled WGS sequence"/>
</dbReference>
<feature type="binding site" evidence="12">
    <location>
        <begin position="71"/>
        <end position="75"/>
    </location>
    <ligand>
        <name>substrate</name>
    </ligand>
</feature>
<feature type="binding site" evidence="12">
    <location>
        <position position="218"/>
    </location>
    <ligand>
        <name>FMN</name>
        <dbReference type="ChEBI" id="CHEBI:58210"/>
    </ligand>
</feature>
<evidence type="ECO:0000313" key="14">
    <source>
        <dbReference type="EMBL" id="SET08512.1"/>
    </source>
</evidence>
<dbReference type="GO" id="GO:0044205">
    <property type="term" value="P:'de novo' UMP biosynthetic process"/>
    <property type="evidence" value="ECO:0007669"/>
    <property type="project" value="UniProtKB-UniRule"/>
</dbReference>
<accession>A0A1I0BNC6</accession>
<feature type="binding site" evidence="12">
    <location>
        <position position="128"/>
    </location>
    <ligand>
        <name>substrate</name>
    </ligand>
</feature>
<evidence type="ECO:0000256" key="7">
    <source>
        <dbReference type="ARBA" id="ARBA00022643"/>
    </source>
</evidence>
<keyword evidence="6 12" id="KW-0285">Flavoprotein</keyword>
<comment type="catalytic activity">
    <reaction evidence="12">
        <text>(S)-dihydroorotate + A = orotate + AH2</text>
        <dbReference type="Rhea" id="RHEA:18073"/>
        <dbReference type="ChEBI" id="CHEBI:13193"/>
        <dbReference type="ChEBI" id="CHEBI:17499"/>
        <dbReference type="ChEBI" id="CHEBI:30839"/>
        <dbReference type="ChEBI" id="CHEBI:30864"/>
    </reaction>
</comment>
<keyword evidence="5 12" id="KW-0963">Cytoplasm</keyword>
<dbReference type="Pfam" id="PF01180">
    <property type="entry name" value="DHO_dh"/>
    <property type="match status" value="1"/>
</dbReference>
<dbReference type="GO" id="GO:0004589">
    <property type="term" value="F:dihydroorotate dehydrogenase (NAD+) activity"/>
    <property type="evidence" value="ECO:0007669"/>
    <property type="project" value="UniProtKB-EC"/>
</dbReference>
<dbReference type="STRING" id="426128.SAMN05660297_01351"/>
<gene>
    <name evidence="12" type="primary">pyrD</name>
    <name evidence="14" type="ORF">SAMN05660297_01351</name>
</gene>
<evidence type="ECO:0000256" key="9">
    <source>
        <dbReference type="ARBA" id="ARBA00023002"/>
    </source>
</evidence>
<dbReference type="HAMAP" id="MF_00224">
    <property type="entry name" value="DHO_dh_type1"/>
    <property type="match status" value="1"/>
</dbReference>
<dbReference type="GO" id="GO:0006207">
    <property type="term" value="P:'de novo' pyrimidine nucleobase biosynthetic process"/>
    <property type="evidence" value="ECO:0007669"/>
    <property type="project" value="InterPro"/>
</dbReference>
<comment type="pathway">
    <text evidence="3">Pyrimidine metabolism; UMP biosynthesis via de novo pathway; orotate from (S)-dihydroorotate (NAD(+) route): step 1/1.</text>
</comment>
<dbReference type="InterPro" id="IPR050074">
    <property type="entry name" value="DHO_dehydrogenase"/>
</dbReference>
<evidence type="ECO:0000256" key="11">
    <source>
        <dbReference type="ARBA" id="ARBA00048996"/>
    </source>
</evidence>
<evidence type="ECO:0000259" key="13">
    <source>
        <dbReference type="Pfam" id="PF01180"/>
    </source>
</evidence>
<feature type="binding site" evidence="12">
    <location>
        <begin position="193"/>
        <end position="194"/>
    </location>
    <ligand>
        <name>substrate</name>
    </ligand>
</feature>
<dbReference type="FunFam" id="3.20.20.70:FF:000027">
    <property type="entry name" value="Dihydropyrimidine dehydrogenase [NADP(+)]"/>
    <property type="match status" value="1"/>
</dbReference>
<evidence type="ECO:0000256" key="1">
    <source>
        <dbReference type="ARBA" id="ARBA00003616"/>
    </source>
</evidence>
<dbReference type="RefSeq" id="WP_090441213.1">
    <property type="nucleotide sequence ID" value="NZ_FOHU01000004.1"/>
</dbReference>
<keyword evidence="7 12" id="KW-0288">FMN</keyword>
<feature type="binding site" evidence="12">
    <location>
        <position position="47"/>
    </location>
    <ligand>
        <name>substrate</name>
    </ligand>
</feature>
<dbReference type="NCBIfam" id="TIGR01037">
    <property type="entry name" value="pyrD_sub1_fam"/>
    <property type="match status" value="1"/>
</dbReference>
<evidence type="ECO:0000313" key="15">
    <source>
        <dbReference type="Proteomes" id="UP000199568"/>
    </source>
</evidence>
<dbReference type="AlphaFoldDB" id="A0A1I0BNC6"/>
<reference evidence="14 15" key="1">
    <citation type="submission" date="2016-10" db="EMBL/GenBank/DDBJ databases">
        <authorList>
            <person name="de Groot N.N."/>
        </authorList>
    </citation>
    <scope>NUCLEOTIDE SEQUENCE [LARGE SCALE GENOMIC DNA]</scope>
    <source>
        <strain evidence="14 15">DSM 18979</strain>
    </source>
</reference>
<dbReference type="InterPro" id="IPR033888">
    <property type="entry name" value="DHOD_1B"/>
</dbReference>
<proteinExistence type="inferred from homology"/>
<dbReference type="EC" id="1.3.-.-" evidence="12"/>
<keyword evidence="8 12" id="KW-0665">Pyrimidine biosynthesis</keyword>